<keyword evidence="1" id="KW-0812">Transmembrane</keyword>
<proteinExistence type="predicted"/>
<reference evidence="2" key="1">
    <citation type="journal article" date="2022" name="bioRxiv">
        <title>Sequencing and chromosome-scale assembly of the giantPleurodeles waltlgenome.</title>
        <authorList>
            <person name="Brown T."/>
            <person name="Elewa A."/>
            <person name="Iarovenko S."/>
            <person name="Subramanian E."/>
            <person name="Araus A.J."/>
            <person name="Petzold A."/>
            <person name="Susuki M."/>
            <person name="Suzuki K.-i.T."/>
            <person name="Hayashi T."/>
            <person name="Toyoda A."/>
            <person name="Oliveira C."/>
            <person name="Osipova E."/>
            <person name="Leigh N.D."/>
            <person name="Simon A."/>
            <person name="Yun M.H."/>
        </authorList>
    </citation>
    <scope>NUCLEOTIDE SEQUENCE</scope>
    <source>
        <strain evidence="2">20211129_DDA</strain>
        <tissue evidence="2">Liver</tissue>
    </source>
</reference>
<evidence type="ECO:0000313" key="2">
    <source>
        <dbReference type="EMBL" id="KAJ1209510.1"/>
    </source>
</evidence>
<name>A0AAV7W693_PLEWA</name>
<dbReference type="AlphaFoldDB" id="A0AAV7W693"/>
<keyword evidence="1" id="KW-1133">Transmembrane helix</keyword>
<feature type="transmembrane region" description="Helical" evidence="1">
    <location>
        <begin position="12"/>
        <end position="34"/>
    </location>
</feature>
<dbReference type="Proteomes" id="UP001066276">
    <property type="component" value="Chromosome 1_2"/>
</dbReference>
<dbReference type="EMBL" id="JANPWB010000002">
    <property type="protein sequence ID" value="KAJ1209510.1"/>
    <property type="molecule type" value="Genomic_DNA"/>
</dbReference>
<keyword evidence="3" id="KW-1185">Reference proteome</keyword>
<evidence type="ECO:0000313" key="3">
    <source>
        <dbReference type="Proteomes" id="UP001066276"/>
    </source>
</evidence>
<organism evidence="2 3">
    <name type="scientific">Pleurodeles waltl</name>
    <name type="common">Iberian ribbed newt</name>
    <dbReference type="NCBI Taxonomy" id="8319"/>
    <lineage>
        <taxon>Eukaryota</taxon>
        <taxon>Metazoa</taxon>
        <taxon>Chordata</taxon>
        <taxon>Craniata</taxon>
        <taxon>Vertebrata</taxon>
        <taxon>Euteleostomi</taxon>
        <taxon>Amphibia</taxon>
        <taxon>Batrachia</taxon>
        <taxon>Caudata</taxon>
        <taxon>Salamandroidea</taxon>
        <taxon>Salamandridae</taxon>
        <taxon>Pleurodelinae</taxon>
        <taxon>Pleurodeles</taxon>
    </lineage>
</organism>
<dbReference type="PROSITE" id="PS51257">
    <property type="entry name" value="PROKAR_LIPOPROTEIN"/>
    <property type="match status" value="1"/>
</dbReference>
<sequence length="383" mass="44460">MMILRSFHRRRLIWNLVIKLLYVLLMFLNMWFIACHGGSLRLLLRSELHLLLELLLAASTTLIMMGPAPRLRYRSDIEHVETVLKPHLSSHMVRRDLSTVNISAIPVPDGIVWDKVMFDIYGPTELIQIPYVLKLSMNDIVIPGIVSDDWDVKTVDSMLTDLQYYTVYDDEDAYQVPRKKRFLYEVYNEIWKLSQQEAAARLRQIDQANLMQTLSVVDNGMHTLSERVYTIDSIVSSAIDIIKSDMSSLYHGQSQTRSFMQLGWTLQTLKAGRVPWQHVRAREIFISFNLTRQQQLMAKKEATYVMLNIEKLEKLPFTVAEIPSAEWLIHGVINLPISTLQFTSCLKHIPRTLLWHACRNSLHRPCQQGRYVLRECVVSPHSN</sequence>
<evidence type="ECO:0000256" key="1">
    <source>
        <dbReference type="SAM" id="Phobius"/>
    </source>
</evidence>
<keyword evidence="1" id="KW-0472">Membrane</keyword>
<accession>A0AAV7W693</accession>
<protein>
    <submittedName>
        <fullName evidence="2">Uncharacterized protein</fullName>
    </submittedName>
</protein>
<comment type="caution">
    <text evidence="2">The sequence shown here is derived from an EMBL/GenBank/DDBJ whole genome shotgun (WGS) entry which is preliminary data.</text>
</comment>
<gene>
    <name evidence="2" type="ORF">NDU88_004888</name>
</gene>